<feature type="DNA-binding region" description="H-T-H motif" evidence="4">
    <location>
        <begin position="28"/>
        <end position="47"/>
    </location>
</feature>
<evidence type="ECO:0000256" key="1">
    <source>
        <dbReference type="ARBA" id="ARBA00023015"/>
    </source>
</evidence>
<keyword evidence="7" id="KW-1185">Reference proteome</keyword>
<evidence type="ECO:0000259" key="5">
    <source>
        <dbReference type="PROSITE" id="PS50977"/>
    </source>
</evidence>
<dbReference type="Pfam" id="PF00440">
    <property type="entry name" value="TetR_N"/>
    <property type="match status" value="1"/>
</dbReference>
<keyword evidence="1" id="KW-0805">Transcription regulation</keyword>
<evidence type="ECO:0000313" key="7">
    <source>
        <dbReference type="Proteomes" id="UP000320300"/>
    </source>
</evidence>
<dbReference type="AlphaFoldDB" id="A0A521AE96"/>
<dbReference type="RefSeq" id="WP_142526239.1">
    <property type="nucleotide sequence ID" value="NZ_CBCSJO010000002.1"/>
</dbReference>
<name>A0A521AE96_9SPHI</name>
<dbReference type="InterPro" id="IPR009057">
    <property type="entry name" value="Homeodomain-like_sf"/>
</dbReference>
<dbReference type="SUPFAM" id="SSF46689">
    <property type="entry name" value="Homeodomain-like"/>
    <property type="match status" value="1"/>
</dbReference>
<reference evidence="6 7" key="1">
    <citation type="submission" date="2017-05" db="EMBL/GenBank/DDBJ databases">
        <authorList>
            <person name="Varghese N."/>
            <person name="Submissions S."/>
        </authorList>
    </citation>
    <scope>NUCLEOTIDE SEQUENCE [LARGE SCALE GENOMIC DNA]</scope>
    <source>
        <strain evidence="6 7">DSM 19036</strain>
    </source>
</reference>
<dbReference type="InterPro" id="IPR036271">
    <property type="entry name" value="Tet_transcr_reg_TetR-rel_C_sf"/>
</dbReference>
<dbReference type="InterPro" id="IPR011075">
    <property type="entry name" value="TetR_C"/>
</dbReference>
<evidence type="ECO:0000313" key="6">
    <source>
        <dbReference type="EMBL" id="SMO33133.1"/>
    </source>
</evidence>
<accession>A0A521AE96</accession>
<dbReference type="PANTHER" id="PTHR47506:SF1">
    <property type="entry name" value="HTH-TYPE TRANSCRIPTIONAL REGULATOR YJDC"/>
    <property type="match status" value="1"/>
</dbReference>
<proteinExistence type="predicted"/>
<dbReference type="Gene3D" id="1.10.357.10">
    <property type="entry name" value="Tetracycline Repressor, domain 2"/>
    <property type="match status" value="1"/>
</dbReference>
<dbReference type="Gene3D" id="1.10.10.60">
    <property type="entry name" value="Homeodomain-like"/>
    <property type="match status" value="1"/>
</dbReference>
<organism evidence="6 7">
    <name type="scientific">Pedobacter westerhofensis</name>
    <dbReference type="NCBI Taxonomy" id="425512"/>
    <lineage>
        <taxon>Bacteria</taxon>
        <taxon>Pseudomonadati</taxon>
        <taxon>Bacteroidota</taxon>
        <taxon>Sphingobacteriia</taxon>
        <taxon>Sphingobacteriales</taxon>
        <taxon>Sphingobacteriaceae</taxon>
        <taxon>Pedobacter</taxon>
    </lineage>
</organism>
<evidence type="ECO:0000256" key="2">
    <source>
        <dbReference type="ARBA" id="ARBA00023125"/>
    </source>
</evidence>
<dbReference type="PANTHER" id="PTHR47506">
    <property type="entry name" value="TRANSCRIPTIONAL REGULATORY PROTEIN"/>
    <property type="match status" value="1"/>
</dbReference>
<dbReference type="GO" id="GO:0003677">
    <property type="term" value="F:DNA binding"/>
    <property type="evidence" value="ECO:0007669"/>
    <property type="project" value="UniProtKB-UniRule"/>
</dbReference>
<dbReference type="SUPFAM" id="SSF48498">
    <property type="entry name" value="Tetracyclin repressor-like, C-terminal domain"/>
    <property type="match status" value="1"/>
</dbReference>
<evidence type="ECO:0000256" key="4">
    <source>
        <dbReference type="PROSITE-ProRule" id="PRU00335"/>
    </source>
</evidence>
<dbReference type="Pfam" id="PF16925">
    <property type="entry name" value="TetR_C_13"/>
    <property type="match status" value="1"/>
</dbReference>
<dbReference type="PRINTS" id="PR00455">
    <property type="entry name" value="HTHTETR"/>
</dbReference>
<dbReference type="EMBL" id="FXTN01000001">
    <property type="protein sequence ID" value="SMO33133.1"/>
    <property type="molecule type" value="Genomic_DNA"/>
</dbReference>
<dbReference type="InterPro" id="IPR001647">
    <property type="entry name" value="HTH_TetR"/>
</dbReference>
<dbReference type="OrthoDB" id="9795242at2"/>
<keyword evidence="2 4" id="KW-0238">DNA-binding</keyword>
<keyword evidence="3" id="KW-0804">Transcription</keyword>
<dbReference type="PROSITE" id="PS50977">
    <property type="entry name" value="HTH_TETR_2"/>
    <property type="match status" value="1"/>
</dbReference>
<sequence>MRTKDFDEQEILQKAVRLFWQKGYNGTSMQDLIDGLGIGRSSIYHAFGDKHTLYVKALELYQQEGTKRLVEAINTGPSIQDAIRNLMTMTTSDRVPCGIPESCFKVNAGVEVAVDDEEVLKLLQEDDVIIEKALYTAIKQQQDSGKLSAAKDPRALARFICNTIAGMRVYAKTNNDKAFFNDILNTALAVFD</sequence>
<feature type="domain" description="HTH tetR-type" evidence="5">
    <location>
        <begin position="5"/>
        <end position="65"/>
    </location>
</feature>
<dbReference type="Proteomes" id="UP000320300">
    <property type="component" value="Unassembled WGS sequence"/>
</dbReference>
<gene>
    <name evidence="6" type="ORF">SAMN06265348_101106</name>
</gene>
<protein>
    <submittedName>
        <fullName evidence="6">Transcriptional regulator, TetR family</fullName>
    </submittedName>
</protein>
<evidence type="ECO:0000256" key="3">
    <source>
        <dbReference type="ARBA" id="ARBA00023163"/>
    </source>
</evidence>